<reference evidence="2 3" key="1">
    <citation type="submission" date="2024-01" db="EMBL/GenBank/DDBJ databases">
        <title>Genome assemblies of Stephania.</title>
        <authorList>
            <person name="Yang L."/>
        </authorList>
    </citation>
    <scope>NUCLEOTIDE SEQUENCE [LARGE SCALE GENOMIC DNA]</scope>
    <source>
        <strain evidence="2">QJT</strain>
        <tissue evidence="2">Leaf</tissue>
    </source>
</reference>
<keyword evidence="3" id="KW-1185">Reference proteome</keyword>
<comment type="caution">
    <text evidence="2">The sequence shown here is derived from an EMBL/GenBank/DDBJ whole genome shotgun (WGS) entry which is preliminary data.</text>
</comment>
<organism evidence="2 3">
    <name type="scientific">Stephania japonica</name>
    <dbReference type="NCBI Taxonomy" id="461633"/>
    <lineage>
        <taxon>Eukaryota</taxon>
        <taxon>Viridiplantae</taxon>
        <taxon>Streptophyta</taxon>
        <taxon>Embryophyta</taxon>
        <taxon>Tracheophyta</taxon>
        <taxon>Spermatophyta</taxon>
        <taxon>Magnoliopsida</taxon>
        <taxon>Ranunculales</taxon>
        <taxon>Menispermaceae</taxon>
        <taxon>Menispermoideae</taxon>
        <taxon>Cissampelideae</taxon>
        <taxon>Stephania</taxon>
    </lineage>
</organism>
<feature type="compositionally biased region" description="Basic and acidic residues" evidence="1">
    <location>
        <begin position="73"/>
        <end position="84"/>
    </location>
</feature>
<feature type="compositionally biased region" description="Basic and acidic residues" evidence="1">
    <location>
        <begin position="28"/>
        <end position="65"/>
    </location>
</feature>
<feature type="compositionally biased region" description="Basic and acidic residues" evidence="1">
    <location>
        <begin position="1"/>
        <end position="16"/>
    </location>
</feature>
<feature type="region of interest" description="Disordered" evidence="1">
    <location>
        <begin position="1"/>
        <end position="94"/>
    </location>
</feature>
<evidence type="ECO:0000256" key="1">
    <source>
        <dbReference type="SAM" id="MobiDB-lite"/>
    </source>
</evidence>
<accession>A0AAP0KM00</accession>
<protein>
    <submittedName>
        <fullName evidence="2">Uncharacterized protein</fullName>
    </submittedName>
</protein>
<dbReference type="AlphaFoldDB" id="A0AAP0KM00"/>
<dbReference type="EMBL" id="JBBNAE010000001">
    <property type="protein sequence ID" value="KAK9154550.1"/>
    <property type="molecule type" value="Genomic_DNA"/>
</dbReference>
<gene>
    <name evidence="2" type="ORF">Sjap_002030</name>
</gene>
<sequence>MKKETGATRRKDRETARPGSTTRRRNGDHRDQTARAEHQRDQLARPDGETRRSNGMDVWGRDDRTGWTCGDETIDRRDETREADLVSGSSPPHAIPWRPLGVNMLKKNTFSGYRIQGLVVRNELVLQTRIRFTHCLLQL</sequence>
<dbReference type="Proteomes" id="UP001417504">
    <property type="component" value="Unassembled WGS sequence"/>
</dbReference>
<evidence type="ECO:0000313" key="2">
    <source>
        <dbReference type="EMBL" id="KAK9154550.1"/>
    </source>
</evidence>
<name>A0AAP0KM00_9MAGN</name>
<proteinExistence type="predicted"/>
<evidence type="ECO:0000313" key="3">
    <source>
        <dbReference type="Proteomes" id="UP001417504"/>
    </source>
</evidence>